<organism evidence="1 2">
    <name type="scientific">Cronobacter phage CR9</name>
    <dbReference type="NCBI Taxonomy" id="1162290"/>
    <lineage>
        <taxon>Viruses</taxon>
        <taxon>Duplodnaviria</taxon>
        <taxon>Heunggongvirae</taxon>
        <taxon>Uroviricota</taxon>
        <taxon>Caudoviricetes</taxon>
        <taxon>Vequintavirinae</taxon>
        <taxon>Certrevirus</taxon>
        <taxon>Certrevirus CR9</taxon>
    </lineage>
</organism>
<dbReference type="OrthoDB" id="37059at10239"/>
<dbReference type="KEGG" id="vg:18563001"/>
<protein>
    <submittedName>
        <fullName evidence="1">Uncharacterized protein</fullName>
    </submittedName>
</protein>
<dbReference type="EMBL" id="JQ691611">
    <property type="protein sequence ID" value="AFH21043.1"/>
    <property type="molecule type" value="Genomic_DNA"/>
</dbReference>
<sequence>MITFAIITLVSGNVFINDTFTTEDKKPGDIRAAYADCKAEERMLSPCMLMSERSDGRIVFSNIEAGYQLVVEK</sequence>
<keyword evidence="2" id="KW-1185">Reference proteome</keyword>
<evidence type="ECO:0000313" key="1">
    <source>
        <dbReference type="EMBL" id="AFH21043.1"/>
    </source>
</evidence>
<accession>M1EZE1</accession>
<evidence type="ECO:0000313" key="2">
    <source>
        <dbReference type="Proteomes" id="UP000011829"/>
    </source>
</evidence>
<name>M1EZE1_9CAUD</name>
<gene>
    <name evidence="1" type="ORF">CR9_159</name>
</gene>
<proteinExistence type="predicted"/>
<dbReference type="Proteomes" id="UP000011829">
    <property type="component" value="Segment"/>
</dbReference>
<reference evidence="1 2" key="1">
    <citation type="submission" date="2012-02" db="EMBL/GenBank/DDBJ databases">
        <title>Complete Genome Sequence of Cronobacter sakazakii Bacteriophage CR9.</title>
        <authorList>
            <person name="Shin H."/>
            <person name="Lee J.-H."/>
            <person name="Kim Y."/>
            <person name="Ryu S."/>
        </authorList>
    </citation>
    <scope>NUCLEOTIDE SEQUENCE [LARGE SCALE GENOMIC DNA]</scope>
</reference>
<dbReference type="GeneID" id="18563001"/>
<dbReference type="RefSeq" id="YP_009015121.1">
    <property type="nucleotide sequence ID" value="NC_023717.1"/>
</dbReference>